<dbReference type="GO" id="GO:0008270">
    <property type="term" value="F:zinc ion binding"/>
    <property type="evidence" value="ECO:0007669"/>
    <property type="project" value="UniProtKB-KW"/>
</dbReference>
<dbReference type="SUPFAM" id="SSF144232">
    <property type="entry name" value="HIT/MYND zinc finger-like"/>
    <property type="match status" value="1"/>
</dbReference>
<organism evidence="6 7">
    <name type="scientific">Fistulifera solaris</name>
    <name type="common">Oleaginous diatom</name>
    <dbReference type="NCBI Taxonomy" id="1519565"/>
    <lineage>
        <taxon>Eukaryota</taxon>
        <taxon>Sar</taxon>
        <taxon>Stramenopiles</taxon>
        <taxon>Ochrophyta</taxon>
        <taxon>Bacillariophyta</taxon>
        <taxon>Bacillariophyceae</taxon>
        <taxon>Bacillariophycidae</taxon>
        <taxon>Naviculales</taxon>
        <taxon>Naviculaceae</taxon>
        <taxon>Fistulifera</taxon>
    </lineage>
</organism>
<keyword evidence="2 4" id="KW-0863">Zinc-finger</keyword>
<proteinExistence type="predicted"/>
<comment type="caution">
    <text evidence="6">The sequence shown here is derived from an EMBL/GenBank/DDBJ whole genome shotgun (WGS) entry which is preliminary data.</text>
</comment>
<evidence type="ECO:0000256" key="3">
    <source>
        <dbReference type="ARBA" id="ARBA00022833"/>
    </source>
</evidence>
<dbReference type="AlphaFoldDB" id="A0A1Z5J9H2"/>
<keyword evidence="7" id="KW-1185">Reference proteome</keyword>
<evidence type="ECO:0000256" key="2">
    <source>
        <dbReference type="ARBA" id="ARBA00022771"/>
    </source>
</evidence>
<evidence type="ECO:0000313" key="7">
    <source>
        <dbReference type="Proteomes" id="UP000198406"/>
    </source>
</evidence>
<evidence type="ECO:0000256" key="4">
    <source>
        <dbReference type="PROSITE-ProRule" id="PRU00134"/>
    </source>
</evidence>
<dbReference type="Proteomes" id="UP000198406">
    <property type="component" value="Unassembled WGS sequence"/>
</dbReference>
<dbReference type="OrthoDB" id="62495at2759"/>
<keyword evidence="1" id="KW-0479">Metal-binding</keyword>
<reference evidence="6 7" key="1">
    <citation type="journal article" date="2015" name="Plant Cell">
        <title>Oil accumulation by the oleaginous diatom Fistulifera solaris as revealed by the genome and transcriptome.</title>
        <authorList>
            <person name="Tanaka T."/>
            <person name="Maeda Y."/>
            <person name="Veluchamy A."/>
            <person name="Tanaka M."/>
            <person name="Abida H."/>
            <person name="Marechal E."/>
            <person name="Bowler C."/>
            <person name="Muto M."/>
            <person name="Sunaga Y."/>
            <person name="Tanaka M."/>
            <person name="Yoshino T."/>
            <person name="Taniguchi T."/>
            <person name="Fukuda Y."/>
            <person name="Nemoto M."/>
            <person name="Matsumoto M."/>
            <person name="Wong P.S."/>
            <person name="Aburatani S."/>
            <person name="Fujibuchi W."/>
        </authorList>
    </citation>
    <scope>NUCLEOTIDE SEQUENCE [LARGE SCALE GENOMIC DNA]</scope>
    <source>
        <strain evidence="6 7">JPCC DA0580</strain>
    </source>
</reference>
<evidence type="ECO:0000313" key="6">
    <source>
        <dbReference type="EMBL" id="GAX10458.1"/>
    </source>
</evidence>
<dbReference type="EMBL" id="BDSP01000017">
    <property type="protein sequence ID" value="GAX10458.1"/>
    <property type="molecule type" value="Genomic_DNA"/>
</dbReference>
<protein>
    <recommendedName>
        <fullName evidence="5">MYND-type domain-containing protein</fullName>
    </recommendedName>
</protein>
<name>A0A1Z5J9H2_FISSO</name>
<dbReference type="InParanoid" id="A0A1Z5J9H2"/>
<dbReference type="InterPro" id="IPR002893">
    <property type="entry name" value="Znf_MYND"/>
</dbReference>
<dbReference type="Pfam" id="PF01753">
    <property type="entry name" value="zf-MYND"/>
    <property type="match status" value="1"/>
</dbReference>
<evidence type="ECO:0000259" key="5">
    <source>
        <dbReference type="PROSITE" id="PS50865"/>
    </source>
</evidence>
<sequence length="293" mass="33622">MMTHVCQAKNLIPYPLEILPTTKYKTGPCKLSAEVPTSWYISYEFLREISKRFLALNMFLDLLIQVLLKILRSADNNMNCSAVCNAIGCRTRAKYRCSDCQKVWYCSQMCQEKDWKLHHKDLCPIYKISDDEGPAGLLMLIEMLFGKVPWHCVFNDEARLRRFAKGSLDMGISIEDSDGRPLTMDIYDYELSPEERQAAMLGLVMSRMTDLLPDSSLIEKMLGKIPINCHQCGYRGANQNLRPDANLAGTRFLCLPCDSKNEVLYDFNCLNWNQVGPEDPDKFPEWVNDVLFS</sequence>
<dbReference type="Gene3D" id="6.10.140.2220">
    <property type="match status" value="1"/>
</dbReference>
<keyword evidence="3" id="KW-0862">Zinc</keyword>
<accession>A0A1Z5J9H2</accession>
<evidence type="ECO:0000256" key="1">
    <source>
        <dbReference type="ARBA" id="ARBA00022723"/>
    </source>
</evidence>
<dbReference type="PROSITE" id="PS50865">
    <property type="entry name" value="ZF_MYND_2"/>
    <property type="match status" value="1"/>
</dbReference>
<gene>
    <name evidence="6" type="ORF">FisN_21Lu182</name>
</gene>
<feature type="domain" description="MYND-type" evidence="5">
    <location>
        <begin position="84"/>
        <end position="123"/>
    </location>
</feature>